<dbReference type="PANTHER" id="PTHR31162:SF3">
    <property type="entry name" value="TRANSPORTER_MALIC ACID TRANSPORT PROTEIN, PUTATIVE-RELATED"/>
    <property type="match status" value="1"/>
</dbReference>
<dbReference type="PANTHER" id="PTHR31162">
    <property type="entry name" value="MALIC ACID TRANSPORT PROTEIN-RELATED"/>
    <property type="match status" value="1"/>
</dbReference>
<feature type="transmembrane region" description="Helical" evidence="6">
    <location>
        <begin position="259"/>
        <end position="279"/>
    </location>
</feature>
<dbReference type="EMBL" id="JAHFXS010000298">
    <property type="protein sequence ID" value="KAG9986558.1"/>
    <property type="molecule type" value="Genomic_DNA"/>
</dbReference>
<feature type="non-terminal residue" evidence="7">
    <location>
        <position position="1"/>
    </location>
</feature>
<keyword evidence="3 6" id="KW-1133">Transmembrane helix</keyword>
<comment type="subcellular location">
    <subcellularLocation>
        <location evidence="1">Membrane</location>
        <topology evidence="1">Multi-pass membrane protein</topology>
    </subcellularLocation>
</comment>
<dbReference type="InterPro" id="IPR038665">
    <property type="entry name" value="Voltage-dep_anion_channel_sf"/>
</dbReference>
<evidence type="ECO:0000313" key="8">
    <source>
        <dbReference type="Proteomes" id="UP000729357"/>
    </source>
</evidence>
<comment type="caution">
    <text evidence="7">The sequence shown here is derived from an EMBL/GenBank/DDBJ whole genome shotgun (WGS) entry which is preliminary data.</text>
</comment>
<proteinExistence type="predicted"/>
<feature type="transmembrane region" description="Helical" evidence="6">
    <location>
        <begin position="359"/>
        <end position="380"/>
    </location>
</feature>
<feature type="transmembrane region" description="Helical" evidence="6">
    <location>
        <begin position="471"/>
        <end position="498"/>
    </location>
</feature>
<feature type="transmembrane region" description="Helical" evidence="6">
    <location>
        <begin position="412"/>
        <end position="430"/>
    </location>
</feature>
<protein>
    <submittedName>
        <fullName evidence="7">C4-dicarboxylate/malic acid transporter</fullName>
    </submittedName>
</protein>
<feature type="transmembrane region" description="Helical" evidence="6">
    <location>
        <begin position="320"/>
        <end position="347"/>
    </location>
</feature>
<feature type="transmembrane region" description="Helical" evidence="6">
    <location>
        <begin position="442"/>
        <end position="465"/>
    </location>
</feature>
<dbReference type="InterPro" id="IPR004695">
    <property type="entry name" value="SLAC1/Mae1/Ssu1/TehA"/>
</dbReference>
<evidence type="ECO:0000256" key="6">
    <source>
        <dbReference type="SAM" id="Phobius"/>
    </source>
</evidence>
<feature type="compositionally biased region" description="Basic and acidic residues" evidence="5">
    <location>
        <begin position="508"/>
        <end position="520"/>
    </location>
</feature>
<evidence type="ECO:0000256" key="3">
    <source>
        <dbReference type="ARBA" id="ARBA00022989"/>
    </source>
</evidence>
<evidence type="ECO:0000256" key="2">
    <source>
        <dbReference type="ARBA" id="ARBA00022692"/>
    </source>
</evidence>
<sequence length="545" mass="60991">TWNPTCRPILEGHLFVTEVFSKDPRGSKEKNGATLPKSDYQHTTCSFCVCHVQLTAVCCDFTLARTLDYGLGAMTQQSKSLPTMDHRDEDVERGNMWSTGNSHLHIPWQRPYATGTPLPGSPVRHRSLEDTEDDQNSNNVLLTFKERVRHFVWTWFTMTMATGQLANVILTVPYKFHGQYAIGCCFFIFNLVLITFNVTMISLRFYWYPSTFKASLTHPTESLFVPASVVSFGTVLMNITEYAVGNGKSGYWLERTMVVLFWVYCGLAITFTCGIYLIMWSTQTYTISRMTPVWIFPAYPLLIIGPHAGKLSSRVAPESALPIIVGGFCLQGIGFMVSLMVYAAFLYRLMTQKLPKESLRPGMFISVGPSGFTIAGVITMGQNLPGCIPENFMGVGQMAGTISLVMANWMGIWLWGLAIFFFIVSCGAHWSCVRHGRLQFALTWYSFIFPNTGLTAGTFAVARALDACKPIRILGCVFTCLLVAGWFFVFGMMIRAVILKDILWPQKQEDRDEGGWKTEDPDLTLTKSEAGNPYAEGSSRRQAGF</sequence>
<name>A0A9P8FXI5_AURME</name>
<dbReference type="GO" id="GO:0015140">
    <property type="term" value="F:malate transmembrane transporter activity"/>
    <property type="evidence" value="ECO:0007669"/>
    <property type="project" value="InterPro"/>
</dbReference>
<feature type="region of interest" description="Disordered" evidence="5">
    <location>
        <begin position="508"/>
        <end position="545"/>
    </location>
</feature>
<organism evidence="7 8">
    <name type="scientific">Aureobasidium melanogenum</name>
    <name type="common">Aureobasidium pullulans var. melanogenum</name>
    <dbReference type="NCBI Taxonomy" id="46634"/>
    <lineage>
        <taxon>Eukaryota</taxon>
        <taxon>Fungi</taxon>
        <taxon>Dikarya</taxon>
        <taxon>Ascomycota</taxon>
        <taxon>Pezizomycotina</taxon>
        <taxon>Dothideomycetes</taxon>
        <taxon>Dothideomycetidae</taxon>
        <taxon>Dothideales</taxon>
        <taxon>Saccotheciaceae</taxon>
        <taxon>Aureobasidium</taxon>
    </lineage>
</organism>
<keyword evidence="8" id="KW-1185">Reference proteome</keyword>
<dbReference type="Gene3D" id="1.50.10.150">
    <property type="entry name" value="Voltage-dependent anion channel"/>
    <property type="match status" value="1"/>
</dbReference>
<feature type="transmembrane region" description="Helical" evidence="6">
    <location>
        <begin position="180"/>
        <end position="203"/>
    </location>
</feature>
<feature type="transmembrane region" description="Helical" evidence="6">
    <location>
        <begin position="151"/>
        <end position="174"/>
    </location>
</feature>
<feature type="transmembrane region" description="Helical" evidence="6">
    <location>
        <begin position="223"/>
        <end position="239"/>
    </location>
</feature>
<accession>A0A9P8FXI5</accession>
<evidence type="ECO:0000313" key="7">
    <source>
        <dbReference type="EMBL" id="KAG9986558.1"/>
    </source>
</evidence>
<dbReference type="GO" id="GO:0016020">
    <property type="term" value="C:membrane"/>
    <property type="evidence" value="ECO:0007669"/>
    <property type="project" value="UniProtKB-SubCell"/>
</dbReference>
<evidence type="ECO:0000256" key="4">
    <source>
        <dbReference type="ARBA" id="ARBA00023136"/>
    </source>
</evidence>
<keyword evidence="2 6" id="KW-0812">Transmembrane</keyword>
<keyword evidence="4 6" id="KW-0472">Membrane</keyword>
<dbReference type="CDD" id="cd09317">
    <property type="entry name" value="TDT_Mae1_like"/>
    <property type="match status" value="1"/>
</dbReference>
<evidence type="ECO:0000256" key="1">
    <source>
        <dbReference type="ARBA" id="ARBA00004141"/>
    </source>
</evidence>
<reference evidence="7" key="2">
    <citation type="submission" date="2021-08" db="EMBL/GenBank/DDBJ databases">
        <authorList>
            <person name="Gostincar C."/>
            <person name="Sun X."/>
            <person name="Song Z."/>
            <person name="Gunde-Cimerman N."/>
        </authorList>
    </citation>
    <scope>NUCLEOTIDE SEQUENCE</scope>
    <source>
        <strain evidence="7">EXF-9298</strain>
    </source>
</reference>
<dbReference type="AlphaFoldDB" id="A0A9P8FXI5"/>
<gene>
    <name evidence="7" type="ORF">KCU98_g3953</name>
</gene>
<dbReference type="Proteomes" id="UP000729357">
    <property type="component" value="Unassembled WGS sequence"/>
</dbReference>
<reference evidence="7" key="1">
    <citation type="journal article" date="2021" name="J Fungi (Basel)">
        <title>Virulence traits and population genomics of the black yeast Aureobasidium melanogenum.</title>
        <authorList>
            <person name="Cernosa A."/>
            <person name="Sun X."/>
            <person name="Gostincar C."/>
            <person name="Fang C."/>
            <person name="Gunde-Cimerman N."/>
            <person name="Song Z."/>
        </authorList>
    </citation>
    <scope>NUCLEOTIDE SEQUENCE</scope>
    <source>
        <strain evidence="7">EXF-9298</strain>
    </source>
</reference>
<feature type="non-terminal residue" evidence="7">
    <location>
        <position position="545"/>
    </location>
</feature>
<evidence type="ECO:0000256" key="5">
    <source>
        <dbReference type="SAM" id="MobiDB-lite"/>
    </source>
</evidence>
<dbReference type="Pfam" id="PF03595">
    <property type="entry name" value="SLAC1"/>
    <property type="match status" value="1"/>
</dbReference>
<dbReference type="InterPro" id="IPR030185">
    <property type="entry name" value="Mae1"/>
</dbReference>